<dbReference type="CDD" id="cd00093">
    <property type="entry name" value="HTH_XRE"/>
    <property type="match status" value="1"/>
</dbReference>
<sequence>MPSSKPRTTPTLLNAYIGARLHHELTHHGYTQTQLAKATGFSPATVSRTLTGTRNIDTTDIAIIIATTALPTSLRHELTTLLTTNPPQRLTLTHHPTHPDPLHLLRNHITATTTYSPDVLPPHLRTPDYHHALRHALPTHLHSDAHAPQKSLARTKPTTARLPQPRFLITRQALHPPGTPEPVARAQMRHLDDIIGHGHADIRLVDGPPATNRFTLLRLDRDNHLVLTEHLTHHVLDAHPTTITTHQLLLDHLNHHALDPNATRTALHHHVTGTTPPDPHSRATP</sequence>
<dbReference type="Proteomes" id="UP000186040">
    <property type="component" value="Unassembled WGS sequence"/>
</dbReference>
<dbReference type="STRING" id="1193682.BJP25_12125"/>
<dbReference type="InterPro" id="IPR043917">
    <property type="entry name" value="DUF5753"/>
</dbReference>
<evidence type="ECO:0000259" key="2">
    <source>
        <dbReference type="PROSITE" id="PS50943"/>
    </source>
</evidence>
<name>A0A1Q9LR06_9PSEU</name>
<dbReference type="RefSeq" id="WP_075973866.1">
    <property type="nucleotide sequence ID" value="NZ_MKQR01000007.1"/>
</dbReference>
<dbReference type="InterPro" id="IPR001387">
    <property type="entry name" value="Cro/C1-type_HTH"/>
</dbReference>
<dbReference type="EMBL" id="MKQR01000007">
    <property type="protein sequence ID" value="OLR94487.1"/>
    <property type="molecule type" value="Genomic_DNA"/>
</dbReference>
<dbReference type="Gene3D" id="1.10.260.40">
    <property type="entry name" value="lambda repressor-like DNA-binding domains"/>
    <property type="match status" value="1"/>
</dbReference>
<feature type="domain" description="HTH cro/C1-type" evidence="2">
    <location>
        <begin position="28"/>
        <end position="75"/>
    </location>
</feature>
<reference evidence="3 4" key="1">
    <citation type="submission" date="2016-10" db="EMBL/GenBank/DDBJ databases">
        <title>The Draft Genome Sequence of Actinokineospora bangkokensis 44EHWT reveals the biosynthetic pathway of antifungal compounds Thailandins with unusual extender unit butylmalonyl-CoA.</title>
        <authorList>
            <person name="Greule A."/>
            <person name="Intra B."/>
            <person name="Flemming S."/>
            <person name="Rommel M.G."/>
            <person name="Panbangred W."/>
            <person name="Bechthold A."/>
        </authorList>
    </citation>
    <scope>NUCLEOTIDE SEQUENCE [LARGE SCALE GENOMIC DNA]</scope>
    <source>
        <strain evidence="3 4">44EHW</strain>
    </source>
</reference>
<dbReference type="Pfam" id="PF13560">
    <property type="entry name" value="HTH_31"/>
    <property type="match status" value="1"/>
</dbReference>
<dbReference type="Pfam" id="PF19054">
    <property type="entry name" value="DUF5753"/>
    <property type="match status" value="1"/>
</dbReference>
<evidence type="ECO:0000313" key="4">
    <source>
        <dbReference type="Proteomes" id="UP000186040"/>
    </source>
</evidence>
<dbReference type="SUPFAM" id="SSF47413">
    <property type="entry name" value="lambda repressor-like DNA-binding domains"/>
    <property type="match status" value="1"/>
</dbReference>
<dbReference type="GO" id="GO:0003677">
    <property type="term" value="F:DNA binding"/>
    <property type="evidence" value="ECO:0007669"/>
    <property type="project" value="InterPro"/>
</dbReference>
<dbReference type="PROSITE" id="PS50943">
    <property type="entry name" value="HTH_CROC1"/>
    <property type="match status" value="1"/>
</dbReference>
<evidence type="ECO:0000256" key="1">
    <source>
        <dbReference type="SAM" id="MobiDB-lite"/>
    </source>
</evidence>
<organism evidence="3 4">
    <name type="scientific">Actinokineospora bangkokensis</name>
    <dbReference type="NCBI Taxonomy" id="1193682"/>
    <lineage>
        <taxon>Bacteria</taxon>
        <taxon>Bacillati</taxon>
        <taxon>Actinomycetota</taxon>
        <taxon>Actinomycetes</taxon>
        <taxon>Pseudonocardiales</taxon>
        <taxon>Pseudonocardiaceae</taxon>
        <taxon>Actinokineospora</taxon>
    </lineage>
</organism>
<gene>
    <name evidence="3" type="ORF">BJP25_12125</name>
</gene>
<comment type="caution">
    <text evidence="3">The sequence shown here is derived from an EMBL/GenBank/DDBJ whole genome shotgun (WGS) entry which is preliminary data.</text>
</comment>
<dbReference type="AlphaFoldDB" id="A0A1Q9LR06"/>
<keyword evidence="4" id="KW-1185">Reference proteome</keyword>
<proteinExistence type="predicted"/>
<protein>
    <recommendedName>
        <fullName evidence="2">HTH cro/C1-type domain-containing protein</fullName>
    </recommendedName>
</protein>
<feature type="region of interest" description="Disordered" evidence="1">
    <location>
        <begin position="141"/>
        <end position="162"/>
    </location>
</feature>
<accession>A0A1Q9LR06</accession>
<evidence type="ECO:0000313" key="3">
    <source>
        <dbReference type="EMBL" id="OLR94487.1"/>
    </source>
</evidence>
<dbReference type="InterPro" id="IPR010982">
    <property type="entry name" value="Lambda_DNA-bd_dom_sf"/>
</dbReference>